<reference evidence="2 3" key="1">
    <citation type="submission" date="2016-10" db="EMBL/GenBank/DDBJ databases">
        <title>Complete genome sequences of three Cupriavidus strains isolated from various Malaysian environments.</title>
        <authorList>
            <person name="Abdullah A.A.-A."/>
            <person name="Shafie N.A.H."/>
            <person name="Lau N.S."/>
        </authorList>
    </citation>
    <scope>NUCLEOTIDE SEQUENCE [LARGE SCALE GENOMIC DNA]</scope>
    <source>
        <strain evidence="2 3">USMAA1020</strain>
    </source>
</reference>
<dbReference type="EMBL" id="CP017755">
    <property type="protein sequence ID" value="AOZ09615.1"/>
    <property type="molecule type" value="Genomic_DNA"/>
</dbReference>
<name>A0A1D9ICA1_9BURK</name>
<sequence>MTYKFLIDECLWPGLVRLARDAGYPESTCVRDRGWSGTPDYRLIRHALAEDFTLVTHNAVDFRGPLGGPLGGLHTKEPIHAGLVCLVSNLPMTPARQLDLFGLALQELATLPDLINQALEVIEDAAGGVTIERYAIPQ</sequence>
<keyword evidence="3" id="KW-1185">Reference proteome</keyword>
<dbReference type="Proteomes" id="UP000177515">
    <property type="component" value="Chromosome 2"/>
</dbReference>
<gene>
    <name evidence="2" type="ORF">BKK80_28235</name>
</gene>
<feature type="domain" description="DUF5615" evidence="1">
    <location>
        <begin position="4"/>
        <end position="63"/>
    </location>
</feature>
<evidence type="ECO:0000313" key="2">
    <source>
        <dbReference type="EMBL" id="AOZ09615.1"/>
    </source>
</evidence>
<evidence type="ECO:0000259" key="1">
    <source>
        <dbReference type="Pfam" id="PF18480"/>
    </source>
</evidence>
<accession>A0A1D9ICA1</accession>
<proteinExistence type="predicted"/>
<dbReference type="RefSeq" id="WP_071072198.1">
    <property type="nucleotide sequence ID" value="NZ_CP017755.1"/>
</dbReference>
<evidence type="ECO:0000313" key="3">
    <source>
        <dbReference type="Proteomes" id="UP000177515"/>
    </source>
</evidence>
<organism evidence="2 3">
    <name type="scientific">Cupriavidus malaysiensis</name>
    <dbReference type="NCBI Taxonomy" id="367825"/>
    <lineage>
        <taxon>Bacteria</taxon>
        <taxon>Pseudomonadati</taxon>
        <taxon>Pseudomonadota</taxon>
        <taxon>Betaproteobacteria</taxon>
        <taxon>Burkholderiales</taxon>
        <taxon>Burkholderiaceae</taxon>
        <taxon>Cupriavidus</taxon>
    </lineage>
</organism>
<dbReference type="InterPro" id="IPR041049">
    <property type="entry name" value="DUF5615"/>
</dbReference>
<dbReference type="Pfam" id="PF18480">
    <property type="entry name" value="DUF5615"/>
    <property type="match status" value="1"/>
</dbReference>
<protein>
    <recommendedName>
        <fullName evidence="1">DUF5615 domain-containing protein</fullName>
    </recommendedName>
</protein>